<dbReference type="Proteomes" id="UP000789405">
    <property type="component" value="Unassembled WGS sequence"/>
</dbReference>
<feature type="region of interest" description="Disordered" evidence="1">
    <location>
        <begin position="1"/>
        <end position="53"/>
    </location>
</feature>
<dbReference type="EMBL" id="CAJVPY010030966">
    <property type="protein sequence ID" value="CAG8796002.1"/>
    <property type="molecule type" value="Genomic_DNA"/>
</dbReference>
<feature type="non-terminal residue" evidence="2">
    <location>
        <position position="1"/>
    </location>
</feature>
<protein>
    <submittedName>
        <fullName evidence="2">3018_t:CDS:1</fullName>
    </submittedName>
</protein>
<dbReference type="OrthoDB" id="6624892at2759"/>
<feature type="compositionally biased region" description="Acidic residues" evidence="1">
    <location>
        <begin position="1"/>
        <end position="40"/>
    </location>
</feature>
<reference evidence="2" key="1">
    <citation type="submission" date="2021-06" db="EMBL/GenBank/DDBJ databases">
        <authorList>
            <person name="Kallberg Y."/>
            <person name="Tangrot J."/>
            <person name="Rosling A."/>
        </authorList>
    </citation>
    <scope>NUCLEOTIDE SEQUENCE</scope>
    <source>
        <strain evidence="2">MA453B</strain>
    </source>
</reference>
<gene>
    <name evidence="2" type="ORF">DERYTH_LOCUS22393</name>
</gene>
<name>A0A9N9JT48_9GLOM</name>
<keyword evidence="3" id="KW-1185">Reference proteome</keyword>
<feature type="non-terminal residue" evidence="2">
    <location>
        <position position="105"/>
    </location>
</feature>
<organism evidence="2 3">
    <name type="scientific">Dentiscutata erythropus</name>
    <dbReference type="NCBI Taxonomy" id="1348616"/>
    <lineage>
        <taxon>Eukaryota</taxon>
        <taxon>Fungi</taxon>
        <taxon>Fungi incertae sedis</taxon>
        <taxon>Mucoromycota</taxon>
        <taxon>Glomeromycotina</taxon>
        <taxon>Glomeromycetes</taxon>
        <taxon>Diversisporales</taxon>
        <taxon>Gigasporaceae</taxon>
        <taxon>Dentiscutata</taxon>
    </lineage>
</organism>
<comment type="caution">
    <text evidence="2">The sequence shown here is derived from an EMBL/GenBank/DDBJ whole genome shotgun (WGS) entry which is preliminary data.</text>
</comment>
<dbReference type="AlphaFoldDB" id="A0A9N9JT48"/>
<sequence length="105" mass="11529">KEVEDNGEDDDGDDNGDDDGDDDGDDGGDDSDDNDNDDNDRDDKKNIGGHSVGKMDIECKHCGALRWKREKPGLCCMNGQVILAPLQAPPPEIYYFLTEKDPISK</sequence>
<evidence type="ECO:0000313" key="2">
    <source>
        <dbReference type="EMBL" id="CAG8796002.1"/>
    </source>
</evidence>
<evidence type="ECO:0000313" key="3">
    <source>
        <dbReference type="Proteomes" id="UP000789405"/>
    </source>
</evidence>
<accession>A0A9N9JT48</accession>
<proteinExistence type="predicted"/>
<evidence type="ECO:0000256" key="1">
    <source>
        <dbReference type="SAM" id="MobiDB-lite"/>
    </source>
</evidence>